<feature type="non-terminal residue" evidence="12">
    <location>
        <position position="404"/>
    </location>
</feature>
<dbReference type="Proteomes" id="UP001652624">
    <property type="component" value="Unplaced"/>
</dbReference>
<evidence type="ECO:0000256" key="10">
    <source>
        <dbReference type="SAM" id="Phobius"/>
    </source>
</evidence>
<evidence type="ECO:0000256" key="3">
    <source>
        <dbReference type="ARBA" id="ARBA00022692"/>
    </source>
</evidence>
<keyword evidence="6" id="KW-0406">Ion transport</keyword>
<keyword evidence="4 10" id="KW-1133">Transmembrane helix</keyword>
<protein>
    <submittedName>
        <fullName evidence="12">Sodium/glucose cotransporter 1-like</fullName>
    </submittedName>
</protein>
<evidence type="ECO:0000256" key="4">
    <source>
        <dbReference type="ARBA" id="ARBA00022989"/>
    </source>
</evidence>
<dbReference type="Gene3D" id="1.20.1730.10">
    <property type="entry name" value="Sodium/glucose cotransporter"/>
    <property type="match status" value="1"/>
</dbReference>
<comment type="subcellular location">
    <subcellularLocation>
        <location evidence="1">Membrane</location>
        <topology evidence="1">Multi-pass membrane protein</topology>
    </subcellularLocation>
</comment>
<evidence type="ECO:0000256" key="5">
    <source>
        <dbReference type="ARBA" id="ARBA00023053"/>
    </source>
</evidence>
<evidence type="ECO:0000256" key="6">
    <source>
        <dbReference type="ARBA" id="ARBA00023065"/>
    </source>
</evidence>
<keyword evidence="7 10" id="KW-0472">Membrane</keyword>
<evidence type="ECO:0000313" key="12">
    <source>
        <dbReference type="RefSeq" id="XP_060039830.1"/>
    </source>
</evidence>
<keyword evidence="8" id="KW-0739">Sodium transport</keyword>
<feature type="transmembrane region" description="Helical" evidence="10">
    <location>
        <begin position="130"/>
        <end position="151"/>
    </location>
</feature>
<keyword evidence="8" id="KW-0813">Transport</keyword>
<gene>
    <name evidence="12" type="primary">LOC103118617</name>
</gene>
<accession>A0ABM3WTD4</accession>
<feature type="transmembrane region" description="Helical" evidence="10">
    <location>
        <begin position="266"/>
        <end position="287"/>
    </location>
</feature>
<proteinExistence type="inferred from homology"/>
<dbReference type="PANTHER" id="PTHR11819">
    <property type="entry name" value="SOLUTE CARRIER FAMILY 5"/>
    <property type="match status" value="1"/>
</dbReference>
<dbReference type="GeneID" id="103118617"/>
<dbReference type="InterPro" id="IPR038377">
    <property type="entry name" value="Na/Glc_symporter_sf"/>
</dbReference>
<evidence type="ECO:0000256" key="8">
    <source>
        <dbReference type="ARBA" id="ARBA00023201"/>
    </source>
</evidence>
<keyword evidence="11" id="KW-1185">Reference proteome</keyword>
<feature type="transmembrane region" description="Helical" evidence="10">
    <location>
        <begin position="334"/>
        <end position="359"/>
    </location>
</feature>
<feature type="transmembrane region" description="Helical" evidence="10">
    <location>
        <begin position="227"/>
        <end position="245"/>
    </location>
</feature>
<evidence type="ECO:0000256" key="9">
    <source>
        <dbReference type="RuleBase" id="RU362091"/>
    </source>
</evidence>
<feature type="transmembrane region" description="Helical" evidence="10">
    <location>
        <begin position="58"/>
        <end position="76"/>
    </location>
</feature>
<keyword evidence="5" id="KW-0915">Sodium</keyword>
<dbReference type="Pfam" id="PF00474">
    <property type="entry name" value="SSF"/>
    <property type="match status" value="1"/>
</dbReference>
<feature type="transmembrane region" description="Helical" evidence="10">
    <location>
        <begin position="158"/>
        <end position="176"/>
    </location>
</feature>
<dbReference type="RefSeq" id="XP_060039830.1">
    <property type="nucleotide sequence ID" value="XM_060183847.1"/>
</dbReference>
<name>A0ABM3WTD4_ERIEU</name>
<dbReference type="PROSITE" id="PS50283">
    <property type="entry name" value="NA_SOLUT_SYMP_3"/>
    <property type="match status" value="1"/>
</dbReference>
<evidence type="ECO:0000256" key="1">
    <source>
        <dbReference type="ARBA" id="ARBA00004141"/>
    </source>
</evidence>
<evidence type="ECO:0000256" key="7">
    <source>
        <dbReference type="ARBA" id="ARBA00023136"/>
    </source>
</evidence>
<evidence type="ECO:0000313" key="11">
    <source>
        <dbReference type="Proteomes" id="UP001652624"/>
    </source>
</evidence>
<dbReference type="InterPro" id="IPR001734">
    <property type="entry name" value="Na/solute_symporter"/>
</dbReference>
<dbReference type="PANTHER" id="PTHR11819:SF110">
    <property type="entry name" value="GENE 5134-RELATED"/>
    <property type="match status" value="1"/>
</dbReference>
<keyword evidence="3 10" id="KW-0812">Transmembrane</keyword>
<sequence>MSSHRGTVEGFFLAGQNLVWCKIGASLFASSIGIVRFLTLAGSGASAGVVIGAIEWNAVFFLCALGWIFSPIYIKAEVVTMPEFLRKRFCSRRIQFLLSFLYLFFYIFHMLLVEICIGSMYLRLIWGLDTYLITIFLLLIAGACTITGGLVTVAYTDTLHATMISTGSVLVMTFALRKVGGFRNIVDNYFTAKPNITSEGNWTAKPECYTPRQDSLHIFRDVKTGDIPWPGLIFGVPIISLFHWCNNQIFVQRALAGKDMNHVKGGCVFCGFLKLLTMFSIVIPGMISRILFPDQIACVVPSECEKHCGNKSNCSFLAYPLLILELLPLGLRGFIMSTLWAALISSLTSAFNCSSTIFTMDIYTQMRPMATEKELMVTGSMYAYFPVFHFETPFCPAYLYETLT</sequence>
<reference evidence="12" key="1">
    <citation type="submission" date="2025-08" db="UniProtKB">
        <authorList>
            <consortium name="RefSeq"/>
        </authorList>
    </citation>
    <scope>IDENTIFICATION</scope>
</reference>
<dbReference type="NCBIfam" id="TIGR00813">
    <property type="entry name" value="sss"/>
    <property type="match status" value="1"/>
</dbReference>
<evidence type="ECO:0000256" key="2">
    <source>
        <dbReference type="ARBA" id="ARBA00006434"/>
    </source>
</evidence>
<comment type="similarity">
    <text evidence="2 9">Belongs to the sodium:solute symporter (SSF) (TC 2.A.21) family.</text>
</comment>
<organism evidence="11 12">
    <name type="scientific">Erinaceus europaeus</name>
    <name type="common">Western European hedgehog</name>
    <dbReference type="NCBI Taxonomy" id="9365"/>
    <lineage>
        <taxon>Eukaryota</taxon>
        <taxon>Metazoa</taxon>
        <taxon>Chordata</taxon>
        <taxon>Craniata</taxon>
        <taxon>Vertebrata</taxon>
        <taxon>Euteleostomi</taxon>
        <taxon>Mammalia</taxon>
        <taxon>Eutheria</taxon>
        <taxon>Laurasiatheria</taxon>
        <taxon>Eulipotyphla</taxon>
        <taxon>Erinaceidae</taxon>
        <taxon>Erinaceinae</taxon>
        <taxon>Erinaceus</taxon>
    </lineage>
</organism>
<feature type="transmembrane region" description="Helical" evidence="10">
    <location>
        <begin position="96"/>
        <end position="124"/>
    </location>
</feature>